<dbReference type="PANTHER" id="PTHR42924">
    <property type="entry name" value="EXONUCLEASE"/>
    <property type="match status" value="1"/>
</dbReference>
<accession>A0A9D1KJQ7</accession>
<dbReference type="GO" id="GO:0004534">
    <property type="term" value="F:5'-3' RNA exonuclease activity"/>
    <property type="evidence" value="ECO:0007669"/>
    <property type="project" value="TreeGrafter"/>
</dbReference>
<dbReference type="Pfam" id="PF02811">
    <property type="entry name" value="PHP"/>
    <property type="match status" value="1"/>
</dbReference>
<dbReference type="InterPro" id="IPR052018">
    <property type="entry name" value="PHP_domain"/>
</dbReference>
<comment type="caution">
    <text evidence="2">The sequence shown here is derived from an EMBL/GenBank/DDBJ whole genome shotgun (WGS) entry which is preliminary data.</text>
</comment>
<dbReference type="SMART" id="SM00481">
    <property type="entry name" value="POLIIIAc"/>
    <property type="match status" value="1"/>
</dbReference>
<evidence type="ECO:0000259" key="1">
    <source>
        <dbReference type="SMART" id="SM00481"/>
    </source>
</evidence>
<reference evidence="2" key="2">
    <citation type="journal article" date="2021" name="PeerJ">
        <title>Extensive microbial diversity within the chicken gut microbiome revealed by metagenomics and culture.</title>
        <authorList>
            <person name="Gilroy R."/>
            <person name="Ravi A."/>
            <person name="Getino M."/>
            <person name="Pursley I."/>
            <person name="Horton D.L."/>
            <person name="Alikhan N.F."/>
            <person name="Baker D."/>
            <person name="Gharbi K."/>
            <person name="Hall N."/>
            <person name="Watson M."/>
            <person name="Adriaenssens E.M."/>
            <person name="Foster-Nyarko E."/>
            <person name="Jarju S."/>
            <person name="Secka A."/>
            <person name="Antonio M."/>
            <person name="Oren A."/>
            <person name="Chaudhuri R.R."/>
            <person name="La Ragione R."/>
            <person name="Hildebrand F."/>
            <person name="Pallen M.J."/>
        </authorList>
    </citation>
    <scope>NUCLEOTIDE SEQUENCE</scope>
    <source>
        <strain evidence="2">CHK33-4379</strain>
    </source>
</reference>
<feature type="domain" description="Polymerase/histidinol phosphatase N-terminal" evidence="1">
    <location>
        <begin position="6"/>
        <end position="74"/>
    </location>
</feature>
<proteinExistence type="predicted"/>
<sequence>MNKYYYDLHIHSCLSPCADNDSTPGNIAGMGVLNGLDIMALTDHNSAKNCPAFYKAAKRNGIIPIAGMELTTAEDIHVVCLFQTLEGAMEFDRAVSNRRIPVPNRPDIFGDQLICDENDEVVSREENLLINATSISLEEAFEMVSRHQGICYPAHIDRESNGILAVLGGFPESPDYSCVELYDPESSERLIREHKLEGKRLIVSSDAHYLWDIKEKREYFELDDEPYSSDLVRRRLFEYLRQEVKA</sequence>
<evidence type="ECO:0000313" key="2">
    <source>
        <dbReference type="EMBL" id="HIT58266.1"/>
    </source>
</evidence>
<dbReference type="PANTHER" id="PTHR42924:SF3">
    <property type="entry name" value="POLYMERASE_HISTIDINOL PHOSPHATASE N-TERMINAL DOMAIN-CONTAINING PROTEIN"/>
    <property type="match status" value="1"/>
</dbReference>
<dbReference type="GO" id="GO:0035312">
    <property type="term" value="F:5'-3' DNA exonuclease activity"/>
    <property type="evidence" value="ECO:0007669"/>
    <property type="project" value="TreeGrafter"/>
</dbReference>
<dbReference type="Proteomes" id="UP000824136">
    <property type="component" value="Unassembled WGS sequence"/>
</dbReference>
<dbReference type="InterPro" id="IPR004013">
    <property type="entry name" value="PHP_dom"/>
</dbReference>
<gene>
    <name evidence="2" type="ORF">IAC39_00860</name>
</gene>
<dbReference type="Gene3D" id="3.20.20.140">
    <property type="entry name" value="Metal-dependent hydrolases"/>
    <property type="match status" value="1"/>
</dbReference>
<dbReference type="AlphaFoldDB" id="A0A9D1KJQ7"/>
<name>A0A9D1KJQ7_9FIRM</name>
<evidence type="ECO:0000313" key="3">
    <source>
        <dbReference type="Proteomes" id="UP000824136"/>
    </source>
</evidence>
<reference evidence="2" key="1">
    <citation type="submission" date="2020-10" db="EMBL/GenBank/DDBJ databases">
        <authorList>
            <person name="Gilroy R."/>
        </authorList>
    </citation>
    <scope>NUCLEOTIDE SEQUENCE</scope>
    <source>
        <strain evidence="2">CHK33-4379</strain>
    </source>
</reference>
<dbReference type="InterPro" id="IPR003141">
    <property type="entry name" value="Pol/His_phosphatase_N"/>
</dbReference>
<dbReference type="CDD" id="cd07432">
    <property type="entry name" value="PHP_HisPPase"/>
    <property type="match status" value="1"/>
</dbReference>
<dbReference type="EMBL" id="DVLL01000005">
    <property type="protein sequence ID" value="HIT58266.1"/>
    <property type="molecule type" value="Genomic_DNA"/>
</dbReference>
<dbReference type="InterPro" id="IPR016195">
    <property type="entry name" value="Pol/histidinol_Pase-like"/>
</dbReference>
<protein>
    <submittedName>
        <fullName evidence="2">PHP domain-containing protein</fullName>
    </submittedName>
</protein>
<dbReference type="SUPFAM" id="SSF89550">
    <property type="entry name" value="PHP domain-like"/>
    <property type="match status" value="1"/>
</dbReference>
<organism evidence="2 3">
    <name type="scientific">Candidatus Faeciplasma pullistercoris</name>
    <dbReference type="NCBI Taxonomy" id="2840800"/>
    <lineage>
        <taxon>Bacteria</taxon>
        <taxon>Bacillati</taxon>
        <taxon>Bacillota</taxon>
        <taxon>Clostridia</taxon>
        <taxon>Eubacteriales</taxon>
        <taxon>Oscillospiraceae</taxon>
        <taxon>Oscillospiraceae incertae sedis</taxon>
        <taxon>Candidatus Faeciplasma</taxon>
    </lineage>
</organism>